<feature type="compositionally biased region" description="Gly residues" evidence="1">
    <location>
        <begin position="254"/>
        <end position="264"/>
    </location>
</feature>
<feature type="region of interest" description="Disordered" evidence="1">
    <location>
        <begin position="250"/>
        <end position="273"/>
    </location>
</feature>
<feature type="compositionally biased region" description="Basic residues" evidence="1">
    <location>
        <begin position="391"/>
        <end position="409"/>
    </location>
</feature>
<dbReference type="VEuPathDB" id="VectorBase:ASTEI20_039865"/>
<feature type="compositionally biased region" description="Polar residues" evidence="1">
    <location>
        <begin position="374"/>
        <end position="383"/>
    </location>
</feature>
<keyword evidence="3" id="KW-1185">Reference proteome</keyword>
<organism evidence="2 3">
    <name type="scientific">Anopheles stephensi</name>
    <name type="common">Indo-Pakistan malaria mosquito</name>
    <dbReference type="NCBI Taxonomy" id="30069"/>
    <lineage>
        <taxon>Eukaryota</taxon>
        <taxon>Metazoa</taxon>
        <taxon>Ecdysozoa</taxon>
        <taxon>Arthropoda</taxon>
        <taxon>Hexapoda</taxon>
        <taxon>Insecta</taxon>
        <taxon>Pterygota</taxon>
        <taxon>Neoptera</taxon>
        <taxon>Endopterygota</taxon>
        <taxon>Diptera</taxon>
        <taxon>Nematocera</taxon>
        <taxon>Culicoidea</taxon>
        <taxon>Culicidae</taxon>
        <taxon>Anophelinae</taxon>
        <taxon>Anopheles</taxon>
    </lineage>
</organism>
<evidence type="ECO:0000313" key="2">
    <source>
        <dbReference type="EnsemblMetazoa" id="ASTEI07250-PA"/>
    </source>
</evidence>
<proteinExistence type="predicted"/>
<accession>A0A182YFL4</accession>
<evidence type="ECO:0000256" key="1">
    <source>
        <dbReference type="SAM" id="MobiDB-lite"/>
    </source>
</evidence>
<reference evidence="3" key="1">
    <citation type="journal article" date="2014" name="Genome Biol.">
        <title>Genome analysis of a major urban malaria vector mosquito, Anopheles stephensi.</title>
        <authorList>
            <person name="Jiang X."/>
            <person name="Peery A."/>
            <person name="Hall A.B."/>
            <person name="Sharma A."/>
            <person name="Chen X.G."/>
            <person name="Waterhouse R.M."/>
            <person name="Komissarov A."/>
            <person name="Riehle M.M."/>
            <person name="Shouche Y."/>
            <person name="Sharakhova M.V."/>
            <person name="Lawson D."/>
            <person name="Pakpour N."/>
            <person name="Arensburger P."/>
            <person name="Davidson V.L."/>
            <person name="Eiglmeier K."/>
            <person name="Emrich S."/>
            <person name="George P."/>
            <person name="Kennedy R.C."/>
            <person name="Mane S.P."/>
            <person name="Maslen G."/>
            <person name="Oringanje C."/>
            <person name="Qi Y."/>
            <person name="Settlage R."/>
            <person name="Tojo M."/>
            <person name="Tubio J.M."/>
            <person name="Unger M.F."/>
            <person name="Wang B."/>
            <person name="Vernick K.D."/>
            <person name="Ribeiro J.M."/>
            <person name="James A.A."/>
            <person name="Michel K."/>
            <person name="Riehle M.A."/>
            <person name="Luckhart S."/>
            <person name="Sharakhov I.V."/>
            <person name="Tu Z."/>
        </authorList>
    </citation>
    <scope>NUCLEOTIDE SEQUENCE [LARGE SCALE GENOMIC DNA]</scope>
    <source>
        <strain evidence="3">Indian</strain>
    </source>
</reference>
<name>A0A182YFL4_ANOST</name>
<dbReference type="Proteomes" id="UP000076408">
    <property type="component" value="Unassembled WGS sequence"/>
</dbReference>
<feature type="compositionally biased region" description="Gly residues" evidence="1">
    <location>
        <begin position="151"/>
        <end position="165"/>
    </location>
</feature>
<dbReference type="EnsemblMetazoa" id="ASTEI07250-RA">
    <property type="protein sequence ID" value="ASTEI07250-PA"/>
    <property type="gene ID" value="ASTEI07250"/>
</dbReference>
<dbReference type="STRING" id="30069.A0A182YFL4"/>
<dbReference type="VEuPathDB" id="VectorBase:ASTE000749"/>
<feature type="region of interest" description="Disordered" evidence="1">
    <location>
        <begin position="151"/>
        <end position="170"/>
    </location>
</feature>
<dbReference type="VEuPathDB" id="VectorBase:ASTE000750"/>
<protein>
    <submittedName>
        <fullName evidence="2">Uncharacterized protein</fullName>
    </submittedName>
</protein>
<dbReference type="VEuPathDB" id="VectorBase:ASTEI07250"/>
<sequence>MLHAKAASGGKQQQPSNNGGYHHRHRHHQQQGGGGYAKFYRKPSYQMKSSQSPTPPPLALQSPLAGPPFGSSGTGTNPVSPALSFSQFSPSFWSANTCVSSSNRSSMLSAASTLGGGSSSTPYVECASGLNGSDGVGSGVGGGGIGAGQGTTGGTGGGGGGGGMGNNADKSNSVAHLVENEAPLATTGNVSMMSGGPGIVGQEDTTTTTVLLDEDGMELETRAIMGGGATPDDTSNKLTGSYTNLFRESVANGTNGGLPGGGPQGKHSYHHHSSMMMSECDKIQSADEIINVSELMMVCSVSGHENVYSNVPPAQISPSGSAVGLLSPKRASVGSSNVSGVDVSSATGIGSGGYQHVYSNVGGSGPAVPELSTVPHSGSGTAMQQQQQQQHHSHHHNASQNHHHHHHQHLALDDPSQLLSSSFISNDLDLDDPVLSSSFATAKSASTMTKVQPPASSSVNHGGGGGGVAAATVVSQQQHLKQPMITTIEMKNVIKTLDPNVIIQQTSNGTGGTAVAPASAVSLPTTNSGSSGYTSSFVHSPASPPQMNSSIAGNVSLALMLKYCRNMLPKML</sequence>
<feature type="region of interest" description="Disordered" evidence="1">
    <location>
        <begin position="1"/>
        <end position="78"/>
    </location>
</feature>
<dbReference type="AlphaFoldDB" id="A0A182YFL4"/>
<feature type="region of interest" description="Disordered" evidence="1">
    <location>
        <begin position="360"/>
        <end position="411"/>
    </location>
</feature>
<reference evidence="2" key="2">
    <citation type="submission" date="2020-05" db="UniProtKB">
        <authorList>
            <consortium name="EnsemblMetazoa"/>
        </authorList>
    </citation>
    <scope>IDENTIFICATION</scope>
    <source>
        <strain evidence="2">Indian</strain>
    </source>
</reference>
<evidence type="ECO:0000313" key="3">
    <source>
        <dbReference type="Proteomes" id="UP000076408"/>
    </source>
</evidence>